<dbReference type="EMBL" id="WTYE01000001">
    <property type="protein sequence ID" value="MXP33399.1"/>
    <property type="molecule type" value="Genomic_DNA"/>
</dbReference>
<dbReference type="Proteomes" id="UP000446786">
    <property type="component" value="Unassembled WGS sequence"/>
</dbReference>
<reference evidence="1 3" key="1">
    <citation type="submission" date="2019-12" db="EMBL/GenBank/DDBJ databases">
        <title>Genomic-based taxomic classification of the family Erythrobacteraceae.</title>
        <authorList>
            <person name="Xu L."/>
        </authorList>
    </citation>
    <scope>NUCLEOTIDE SEQUENCE [LARGE SCALE GENOMIC DNA]</scope>
    <source>
        <strain evidence="1 3">JCM 16677</strain>
    </source>
</reference>
<accession>A0A845AMD8</accession>
<evidence type="ECO:0000313" key="2">
    <source>
        <dbReference type="EMBL" id="MXP33399.1"/>
    </source>
</evidence>
<dbReference type="Pfam" id="PF09952">
    <property type="entry name" value="AbiEi_2"/>
    <property type="match status" value="1"/>
</dbReference>
<sequence length="354" mass="39212">MNMTESLNEKRAAEHLADLLEGMSSVRSVEILHQAAARDTGIDILATFVRGKSRHSLIVEVKRNAEPARVRQALWQLEKATTTYGEKAYPILAAPYISPASQQICRDSGVGYLDFVGNAYLAIGGLEIDHRTDAKPKAEKRALRSLFKPKAAAILHVMLGAPEHRWRVGELAEKAGVSAGHASQVGQQLRQREWAEQSSEGLWLSDPGALLDSWQDEYDVPAGEHVQLYTHLHGAELQEAARSIIGEIPRANVLFASFSAAEWIAPYARTGRTYFYADEHGLGELYTRLDLRSAPKGANIDIRMPNDSVVFQARTILENGLQITNPIQTYLDLTTAGERGREAAAHLREEVLQW</sequence>
<name>A0A845AMD8_9SPHN</name>
<protein>
    <recommendedName>
        <fullName evidence="4">Restriction endonuclease type IV Mrr domain-containing protein</fullName>
    </recommendedName>
</protein>
<dbReference type="AlphaFoldDB" id="A0A845AMD8"/>
<dbReference type="InterPro" id="IPR019238">
    <property type="entry name" value="AbiEi_2"/>
</dbReference>
<dbReference type="EMBL" id="WTYE01000001">
    <property type="protein sequence ID" value="MXP30639.1"/>
    <property type="molecule type" value="Genomic_DNA"/>
</dbReference>
<keyword evidence="3" id="KW-1185">Reference proteome</keyword>
<comment type="caution">
    <text evidence="1">The sequence shown here is derived from an EMBL/GenBank/DDBJ whole genome shotgun (WGS) entry which is preliminary data.</text>
</comment>
<dbReference type="RefSeq" id="WP_344705320.1">
    <property type="nucleotide sequence ID" value="NZ_BAAAZF010000001.1"/>
</dbReference>
<proteinExistence type="predicted"/>
<evidence type="ECO:0008006" key="4">
    <source>
        <dbReference type="Google" id="ProtNLM"/>
    </source>
</evidence>
<gene>
    <name evidence="1" type="ORF">GRI94_02245</name>
    <name evidence="2" type="ORF">GRI94_16335</name>
</gene>
<evidence type="ECO:0000313" key="3">
    <source>
        <dbReference type="Proteomes" id="UP000446786"/>
    </source>
</evidence>
<evidence type="ECO:0000313" key="1">
    <source>
        <dbReference type="EMBL" id="MXP30639.1"/>
    </source>
</evidence>
<organism evidence="1 3">
    <name type="scientific">Parerythrobacter jejuensis</name>
    <dbReference type="NCBI Taxonomy" id="795812"/>
    <lineage>
        <taxon>Bacteria</taxon>
        <taxon>Pseudomonadati</taxon>
        <taxon>Pseudomonadota</taxon>
        <taxon>Alphaproteobacteria</taxon>
        <taxon>Sphingomonadales</taxon>
        <taxon>Erythrobacteraceae</taxon>
        <taxon>Parerythrobacter</taxon>
    </lineage>
</organism>